<dbReference type="SUPFAM" id="SSF51735">
    <property type="entry name" value="NAD(P)-binding Rossmann-fold domains"/>
    <property type="match status" value="1"/>
</dbReference>
<comment type="caution">
    <text evidence="5">The sequence shown here is derived from an EMBL/GenBank/DDBJ whole genome shotgun (WGS) entry which is preliminary data.</text>
</comment>
<comment type="subcellular location">
    <subcellularLocation>
        <location evidence="1">Endoplasmic reticulum</location>
    </subcellularLocation>
</comment>
<dbReference type="PIRSF" id="PIRSF000126">
    <property type="entry name" value="11-beta-HSD1"/>
    <property type="match status" value="1"/>
</dbReference>
<evidence type="ECO:0000313" key="6">
    <source>
        <dbReference type="Proteomes" id="UP001295684"/>
    </source>
</evidence>
<evidence type="ECO:0000313" key="5">
    <source>
        <dbReference type="EMBL" id="CAI2375565.1"/>
    </source>
</evidence>
<evidence type="ECO:0000256" key="1">
    <source>
        <dbReference type="ARBA" id="ARBA00004240"/>
    </source>
</evidence>
<proteinExistence type="inferred from homology"/>
<evidence type="ECO:0000256" key="4">
    <source>
        <dbReference type="SAM" id="Phobius"/>
    </source>
</evidence>
<dbReference type="Gene3D" id="3.40.50.720">
    <property type="entry name" value="NAD(P)-binding Rossmann-like Domain"/>
    <property type="match status" value="1"/>
</dbReference>
<dbReference type="InterPro" id="IPR020904">
    <property type="entry name" value="Sc_DH/Rdtase_CS"/>
</dbReference>
<keyword evidence="6" id="KW-1185">Reference proteome</keyword>
<name>A0AAD1XN39_EUPCR</name>
<dbReference type="PROSITE" id="PS00061">
    <property type="entry name" value="ADH_SHORT"/>
    <property type="match status" value="1"/>
</dbReference>
<keyword evidence="4" id="KW-0472">Membrane</keyword>
<feature type="transmembrane region" description="Helical" evidence="4">
    <location>
        <begin position="7"/>
        <end position="28"/>
    </location>
</feature>
<dbReference type="AlphaFoldDB" id="A0AAD1XN39"/>
<dbReference type="PRINTS" id="PR00081">
    <property type="entry name" value="GDHRDH"/>
</dbReference>
<keyword evidence="4" id="KW-1133">Transmembrane helix</keyword>
<evidence type="ECO:0000256" key="2">
    <source>
        <dbReference type="ARBA" id="ARBA00006484"/>
    </source>
</evidence>
<dbReference type="GO" id="GO:0005783">
    <property type="term" value="C:endoplasmic reticulum"/>
    <property type="evidence" value="ECO:0007669"/>
    <property type="project" value="UniProtKB-SubCell"/>
</dbReference>
<accession>A0AAD1XN39</accession>
<feature type="transmembrane region" description="Helical" evidence="4">
    <location>
        <begin position="48"/>
        <end position="67"/>
    </location>
</feature>
<reference evidence="5" key="1">
    <citation type="submission" date="2023-07" db="EMBL/GenBank/DDBJ databases">
        <authorList>
            <consortium name="AG Swart"/>
            <person name="Singh M."/>
            <person name="Singh A."/>
            <person name="Seah K."/>
            <person name="Emmerich C."/>
        </authorList>
    </citation>
    <scope>NUCLEOTIDE SEQUENCE</scope>
    <source>
        <strain evidence="5">DP1</strain>
    </source>
</reference>
<dbReference type="InterPro" id="IPR036291">
    <property type="entry name" value="NAD(P)-bd_dom_sf"/>
</dbReference>
<dbReference type="Pfam" id="PF00106">
    <property type="entry name" value="adh_short"/>
    <property type="match status" value="1"/>
</dbReference>
<protein>
    <submittedName>
        <fullName evidence="5">Uncharacterized protein</fullName>
    </submittedName>
</protein>
<sequence>MFCCLNQVAYFVGLFVIGLVAMKFGFYVQRNFFRKGYDVHERYGKDSWILITGATAGIGLALTKYSAKVKGLNVILLGRNQEKLEASEKEVKASNPKIKTKTYKFDFTKNSGYKSYLKISEDLKDLDISMIINCAGIEDMRPILTLEEEVMENITLTNVNGLSLLTLIFAKRFAKRDQRSAIINVSSHAGYAPLPGNAQYGATKAFIRSLTKAVGYELRDKLDMLCFSPGYVCTGLCYYRKGFEVVSPDDCGPCIFRDLGYDTENQPSTLHEFIAFIVPPILLVNENIPNLILEPLTKDEFKRMEEIRSKENKKDS</sequence>
<dbReference type="EMBL" id="CAMPGE010017054">
    <property type="protein sequence ID" value="CAI2375565.1"/>
    <property type="molecule type" value="Genomic_DNA"/>
</dbReference>
<dbReference type="PANTHER" id="PTHR43899:SF13">
    <property type="entry name" value="RH59310P"/>
    <property type="match status" value="1"/>
</dbReference>
<evidence type="ECO:0000256" key="3">
    <source>
        <dbReference type="ARBA" id="ARBA00023002"/>
    </source>
</evidence>
<gene>
    <name evidence="5" type="ORF">ECRASSUSDP1_LOCUS16928</name>
</gene>
<dbReference type="InterPro" id="IPR002347">
    <property type="entry name" value="SDR_fam"/>
</dbReference>
<dbReference type="Proteomes" id="UP001295684">
    <property type="component" value="Unassembled WGS sequence"/>
</dbReference>
<organism evidence="5 6">
    <name type="scientific">Euplotes crassus</name>
    <dbReference type="NCBI Taxonomy" id="5936"/>
    <lineage>
        <taxon>Eukaryota</taxon>
        <taxon>Sar</taxon>
        <taxon>Alveolata</taxon>
        <taxon>Ciliophora</taxon>
        <taxon>Intramacronucleata</taxon>
        <taxon>Spirotrichea</taxon>
        <taxon>Hypotrichia</taxon>
        <taxon>Euplotida</taxon>
        <taxon>Euplotidae</taxon>
        <taxon>Moneuplotes</taxon>
    </lineage>
</organism>
<dbReference type="GO" id="GO:0016491">
    <property type="term" value="F:oxidoreductase activity"/>
    <property type="evidence" value="ECO:0007669"/>
    <property type="project" value="UniProtKB-KW"/>
</dbReference>
<comment type="similarity">
    <text evidence="2">Belongs to the short-chain dehydrogenases/reductases (SDR) family.</text>
</comment>
<dbReference type="PANTHER" id="PTHR43899">
    <property type="entry name" value="RH59310P"/>
    <property type="match status" value="1"/>
</dbReference>
<keyword evidence="3" id="KW-0560">Oxidoreductase</keyword>
<keyword evidence="4" id="KW-0812">Transmembrane</keyword>
<dbReference type="InterPro" id="IPR051019">
    <property type="entry name" value="VLCFA-Steroid_DH"/>
</dbReference>